<gene>
    <name evidence="3" type="ORF">NWP23_11010</name>
</gene>
<evidence type="ECO:0000313" key="3">
    <source>
        <dbReference type="EMBL" id="MDH6064287.1"/>
    </source>
</evidence>
<dbReference type="InterPro" id="IPR006694">
    <property type="entry name" value="Fatty_acid_hydroxylase"/>
</dbReference>
<organism evidence="3 4">
    <name type="scientific">Umezakia ovalisporum FSS-62</name>
    <dbReference type="NCBI Taxonomy" id="2971776"/>
    <lineage>
        <taxon>Bacteria</taxon>
        <taxon>Bacillati</taxon>
        <taxon>Cyanobacteriota</taxon>
        <taxon>Cyanophyceae</taxon>
        <taxon>Nostocales</taxon>
        <taxon>Nodulariaceae</taxon>
        <taxon>Umezakia</taxon>
    </lineage>
</organism>
<dbReference type="AlphaFoldDB" id="A0AA43KF27"/>
<name>A0AA43KF27_9CYAN</name>
<evidence type="ECO:0000259" key="2">
    <source>
        <dbReference type="Pfam" id="PF04116"/>
    </source>
</evidence>
<protein>
    <submittedName>
        <fullName evidence="3">Bifunctional sterol desaturase/short chain dehydrogenase</fullName>
    </submittedName>
</protein>
<dbReference type="GO" id="GO:0008610">
    <property type="term" value="P:lipid biosynthetic process"/>
    <property type="evidence" value="ECO:0007669"/>
    <property type="project" value="InterPro"/>
</dbReference>
<dbReference type="Gene3D" id="3.40.50.720">
    <property type="entry name" value="NAD(P)-binding Rossmann-like Domain"/>
    <property type="match status" value="1"/>
</dbReference>
<keyword evidence="1" id="KW-1133">Transmembrane helix</keyword>
<feature type="domain" description="Fatty acid hydroxylase" evidence="2">
    <location>
        <begin position="21"/>
        <end position="169"/>
    </location>
</feature>
<sequence length="400" mass="45184">MLIMFKLLNACVSFAGWGVFSLLLAEVFRDTYHVLCHEIKWLSKWHNKHHQVYRQDLSIVSLQAYQDSQLYHDIVESILLVTVLTIIALVFHHMGLWLGVVYGCTFLYGAALRYLSGKIDTDYNHLPGPLQIIPSVWWVNRTYHWRHHFDDVNAYYSGVFPLVDKILGTSLSLKGKTVALTGASGALGQALAAELLRHNAKVVALTTNPEKLAPQTNLKILSWELGNEAELRDSLAKIDILIINHGVNVYSSRTPQAIAASYEVNTFSVLRLMDIFLTTVTGPQAKATKEIWVNTSEAEVSPALSPLYELSKRTLGNIVTLKRLEGNCVIRKLILGPFKSQLNPYGIMSAQQVARGILFLARRDYRNIIVTINPLTYLVFPLKEATTWLYYRTFSNTSQY</sequence>
<dbReference type="InterPro" id="IPR036291">
    <property type="entry name" value="NAD(P)-bd_dom_sf"/>
</dbReference>
<dbReference type="EMBL" id="JANQDL010000076">
    <property type="protein sequence ID" value="MDH6064287.1"/>
    <property type="molecule type" value="Genomic_DNA"/>
</dbReference>
<keyword evidence="1" id="KW-0472">Membrane</keyword>
<dbReference type="InterPro" id="IPR002347">
    <property type="entry name" value="SDR_fam"/>
</dbReference>
<feature type="transmembrane region" description="Helical" evidence="1">
    <location>
        <begin position="7"/>
        <end position="25"/>
    </location>
</feature>
<accession>A0AA43KF27</accession>
<dbReference type="GO" id="GO:0016491">
    <property type="term" value="F:oxidoreductase activity"/>
    <property type="evidence" value="ECO:0007669"/>
    <property type="project" value="InterPro"/>
</dbReference>
<comment type="caution">
    <text evidence="3">The sequence shown here is derived from an EMBL/GenBank/DDBJ whole genome shotgun (WGS) entry which is preliminary data.</text>
</comment>
<dbReference type="GO" id="GO:0005506">
    <property type="term" value="F:iron ion binding"/>
    <property type="evidence" value="ECO:0007669"/>
    <property type="project" value="InterPro"/>
</dbReference>
<dbReference type="Pfam" id="PF04116">
    <property type="entry name" value="FA_hydroxylase"/>
    <property type="match status" value="1"/>
</dbReference>
<dbReference type="Pfam" id="PF00106">
    <property type="entry name" value="adh_short"/>
    <property type="match status" value="1"/>
</dbReference>
<dbReference type="SUPFAM" id="SSF51735">
    <property type="entry name" value="NAD(P)-binding Rossmann-fold domains"/>
    <property type="match status" value="1"/>
</dbReference>
<dbReference type="PRINTS" id="PR00081">
    <property type="entry name" value="GDHRDH"/>
</dbReference>
<feature type="transmembrane region" description="Helical" evidence="1">
    <location>
        <begin position="78"/>
        <end position="108"/>
    </location>
</feature>
<keyword evidence="1" id="KW-0812">Transmembrane</keyword>
<dbReference type="NCBIfam" id="NF005653">
    <property type="entry name" value="PRK07424.1"/>
    <property type="match status" value="1"/>
</dbReference>
<dbReference type="Proteomes" id="UP001159370">
    <property type="component" value="Unassembled WGS sequence"/>
</dbReference>
<proteinExistence type="predicted"/>
<evidence type="ECO:0000313" key="4">
    <source>
        <dbReference type="Proteomes" id="UP001159370"/>
    </source>
</evidence>
<evidence type="ECO:0000256" key="1">
    <source>
        <dbReference type="SAM" id="Phobius"/>
    </source>
</evidence>
<reference evidence="3 4" key="1">
    <citation type="journal article" date="2023" name="J. Phycol.">
        <title>Chrysosporum ovalisporum is synonymous with the true-branching cyanobacterium Umezakia natans (Nostocales/Aphanizomenonaceae).</title>
        <authorList>
            <person name="McGregor G.B."/>
            <person name="Sendall B.C."/>
            <person name="Niiyama Y."/>
            <person name="Tuji A."/>
            <person name="Willis A."/>
        </authorList>
    </citation>
    <scope>NUCLEOTIDE SEQUENCE [LARGE SCALE GENOMIC DNA]</scope>
    <source>
        <strain evidence="3 4">FSS-62</strain>
    </source>
</reference>